<sequence length="524" mass="58827">MNDLINVVDWSRAQFALTAIYHWLFVPLTLGLGIIVAVMETIYFRTKSEKWLATTKFWMLLFGINFAIGVATGIILEFEFGTNWSNYSWFVGDIFGAPLAIEGILAFFMESTFIAVMFFGWKKVNPKFHLASTWLTAIGAAISALWILIANAWMQNPVGMEFNPETMRNEMIDFWAIVSSPTAIYKFFHTVFSGWALAGTFVAGISCWMLIKKRNIEHCFRSLKIGGWIGLIGIVLTVATGDGSAITVAKHQPMKLAAMEGLYDGKQGQDIVAFGIINSEKKPGDNLDPYHFDISIPYGLSILATHDKDAFIPGINDIIAGRSFTPEGQPLNTISYEERIRRGQQARAILKEFEEARQNGDNETANELKAELQKDFKYFGYGYLNSPEEAVPDVALTFYSFRVMVILGSYLLLFLLVALLLAYRQEKFLNARWHKPFCHLAILSIPLAYICSVSGWIVAEVGRQPWTIQDLMPNSIAISDLSTSYVQTTFWIFAVIFTALLAADICIMAKQISKKSKSDLNKVN</sequence>
<dbReference type="GO" id="GO:0016682">
    <property type="term" value="F:oxidoreductase activity, acting on diphenols and related substances as donors, oxygen as acceptor"/>
    <property type="evidence" value="ECO:0007669"/>
    <property type="project" value="TreeGrafter"/>
</dbReference>
<dbReference type="GO" id="GO:0070069">
    <property type="term" value="C:cytochrome complex"/>
    <property type="evidence" value="ECO:0007669"/>
    <property type="project" value="UniProtKB-UniRule"/>
</dbReference>
<feature type="transmembrane region" description="Helical" evidence="13">
    <location>
        <begin position="187"/>
        <end position="211"/>
    </location>
</feature>
<dbReference type="GO" id="GO:0019646">
    <property type="term" value="P:aerobic electron transport chain"/>
    <property type="evidence" value="ECO:0007669"/>
    <property type="project" value="InterPro"/>
</dbReference>
<feature type="transmembrane region" description="Helical" evidence="13">
    <location>
        <begin position="133"/>
        <end position="154"/>
    </location>
</feature>
<keyword evidence="12 13" id="KW-0472">Membrane</keyword>
<dbReference type="GO" id="GO:0020037">
    <property type="term" value="F:heme binding"/>
    <property type="evidence" value="ECO:0007669"/>
    <property type="project" value="TreeGrafter"/>
</dbReference>
<comment type="similarity">
    <text evidence="2 13">Belongs to the cytochrome ubiquinol oxidase subunit 1 family.</text>
</comment>
<evidence type="ECO:0000256" key="4">
    <source>
        <dbReference type="ARBA" id="ARBA00022475"/>
    </source>
</evidence>
<evidence type="ECO:0000256" key="5">
    <source>
        <dbReference type="ARBA" id="ARBA00022519"/>
    </source>
</evidence>
<dbReference type="Proteomes" id="UP000824076">
    <property type="component" value="Unassembled WGS sequence"/>
</dbReference>
<evidence type="ECO:0000256" key="8">
    <source>
        <dbReference type="ARBA" id="ARBA00022723"/>
    </source>
</evidence>
<keyword evidence="9 13" id="KW-0249">Electron transport</keyword>
<evidence type="ECO:0000256" key="7">
    <source>
        <dbReference type="ARBA" id="ARBA00022692"/>
    </source>
</evidence>
<dbReference type="AlphaFoldDB" id="A0A9D1IJS1"/>
<organism evidence="14 15">
    <name type="scientific">Candidatus Limisoma intestinavium</name>
    <dbReference type="NCBI Taxonomy" id="2840856"/>
    <lineage>
        <taxon>Bacteria</taxon>
        <taxon>Pseudomonadati</taxon>
        <taxon>Bacteroidota</taxon>
        <taxon>Bacteroidia</taxon>
        <taxon>Bacteroidales</taxon>
        <taxon>Candidatus Limisoma</taxon>
    </lineage>
</organism>
<evidence type="ECO:0000256" key="10">
    <source>
        <dbReference type="ARBA" id="ARBA00022989"/>
    </source>
</evidence>
<dbReference type="PANTHER" id="PTHR30365:SF0">
    <property type="entry name" value="CYTOCHROME BD-I UBIQUINOL OXIDASE SUBUNIT 1"/>
    <property type="match status" value="1"/>
</dbReference>
<dbReference type="EMBL" id="DVMS01000125">
    <property type="protein sequence ID" value="HIU38870.1"/>
    <property type="molecule type" value="Genomic_DNA"/>
</dbReference>
<evidence type="ECO:0000256" key="6">
    <source>
        <dbReference type="ARBA" id="ARBA00022617"/>
    </source>
</evidence>
<feature type="transmembrane region" description="Helical" evidence="13">
    <location>
        <begin position="20"/>
        <end position="45"/>
    </location>
</feature>
<feature type="transmembrane region" description="Helical" evidence="13">
    <location>
        <begin position="490"/>
        <end position="509"/>
    </location>
</feature>
<feature type="transmembrane region" description="Helical" evidence="13">
    <location>
        <begin position="401"/>
        <end position="424"/>
    </location>
</feature>
<keyword evidence="5" id="KW-0997">Cell inner membrane</keyword>
<feature type="transmembrane region" description="Helical" evidence="13">
    <location>
        <begin position="96"/>
        <end position="121"/>
    </location>
</feature>
<comment type="caution">
    <text evidence="14">The sequence shown here is derived from an EMBL/GenBank/DDBJ whole genome shotgun (WGS) entry which is preliminary data.</text>
</comment>
<feature type="transmembrane region" description="Helical" evidence="13">
    <location>
        <begin position="436"/>
        <end position="459"/>
    </location>
</feature>
<protein>
    <submittedName>
        <fullName evidence="14">Cytochrome ubiquinol oxidase subunit I</fullName>
    </submittedName>
</protein>
<proteinExistence type="inferred from homology"/>
<dbReference type="Pfam" id="PF01654">
    <property type="entry name" value="Cyt_bd_oxida_I"/>
    <property type="match status" value="1"/>
</dbReference>
<feature type="transmembrane region" description="Helical" evidence="13">
    <location>
        <begin position="223"/>
        <end position="241"/>
    </location>
</feature>
<feature type="transmembrane region" description="Helical" evidence="13">
    <location>
        <begin position="57"/>
        <end position="76"/>
    </location>
</feature>
<keyword evidence="10 13" id="KW-1133">Transmembrane helix</keyword>
<evidence type="ECO:0000313" key="15">
    <source>
        <dbReference type="Proteomes" id="UP000824076"/>
    </source>
</evidence>
<keyword evidence="7 13" id="KW-0812">Transmembrane</keyword>
<accession>A0A9D1IJS1</accession>
<evidence type="ECO:0000256" key="2">
    <source>
        <dbReference type="ARBA" id="ARBA00009819"/>
    </source>
</evidence>
<evidence type="ECO:0000256" key="9">
    <source>
        <dbReference type="ARBA" id="ARBA00022982"/>
    </source>
</evidence>
<keyword evidence="11 13" id="KW-0408">Iron</keyword>
<evidence type="ECO:0000256" key="12">
    <source>
        <dbReference type="ARBA" id="ARBA00023136"/>
    </source>
</evidence>
<gene>
    <name evidence="14" type="ORF">IAD18_04295</name>
</gene>
<comment type="subcellular location">
    <subcellularLocation>
        <location evidence="1">Cell inner membrane</location>
        <topology evidence="1">Multi-pass membrane protein</topology>
    </subcellularLocation>
</comment>
<dbReference type="GO" id="GO:0046872">
    <property type="term" value="F:metal ion binding"/>
    <property type="evidence" value="ECO:0007669"/>
    <property type="project" value="UniProtKB-UniRule"/>
</dbReference>
<keyword evidence="3 13" id="KW-0813">Transport</keyword>
<keyword evidence="8 13" id="KW-0479">Metal-binding</keyword>
<dbReference type="PANTHER" id="PTHR30365">
    <property type="entry name" value="CYTOCHROME D UBIQUINOL OXIDASE"/>
    <property type="match status" value="1"/>
</dbReference>
<evidence type="ECO:0000256" key="11">
    <source>
        <dbReference type="ARBA" id="ARBA00023004"/>
    </source>
</evidence>
<evidence type="ECO:0000256" key="3">
    <source>
        <dbReference type="ARBA" id="ARBA00022448"/>
    </source>
</evidence>
<keyword evidence="6 13" id="KW-0349">Heme</keyword>
<keyword evidence="4 13" id="KW-1003">Cell membrane</keyword>
<dbReference type="PIRSF" id="PIRSF006446">
    <property type="entry name" value="Cyt_quinol_oxidase_1"/>
    <property type="match status" value="1"/>
</dbReference>
<name>A0A9D1IJS1_9BACT</name>
<dbReference type="GO" id="GO:0005886">
    <property type="term" value="C:plasma membrane"/>
    <property type="evidence" value="ECO:0007669"/>
    <property type="project" value="UniProtKB-SubCell"/>
</dbReference>
<reference evidence="14" key="1">
    <citation type="submission" date="2020-10" db="EMBL/GenBank/DDBJ databases">
        <authorList>
            <person name="Gilroy R."/>
        </authorList>
    </citation>
    <scope>NUCLEOTIDE SEQUENCE</scope>
    <source>
        <strain evidence="14">17073</strain>
    </source>
</reference>
<evidence type="ECO:0000256" key="13">
    <source>
        <dbReference type="PIRNR" id="PIRNR006446"/>
    </source>
</evidence>
<dbReference type="GO" id="GO:0009055">
    <property type="term" value="F:electron transfer activity"/>
    <property type="evidence" value="ECO:0007669"/>
    <property type="project" value="UniProtKB-UniRule"/>
</dbReference>
<evidence type="ECO:0000313" key="14">
    <source>
        <dbReference type="EMBL" id="HIU38870.1"/>
    </source>
</evidence>
<reference evidence="14" key="2">
    <citation type="journal article" date="2021" name="PeerJ">
        <title>Extensive microbial diversity within the chicken gut microbiome revealed by metagenomics and culture.</title>
        <authorList>
            <person name="Gilroy R."/>
            <person name="Ravi A."/>
            <person name="Getino M."/>
            <person name="Pursley I."/>
            <person name="Horton D.L."/>
            <person name="Alikhan N.F."/>
            <person name="Baker D."/>
            <person name="Gharbi K."/>
            <person name="Hall N."/>
            <person name="Watson M."/>
            <person name="Adriaenssens E.M."/>
            <person name="Foster-Nyarko E."/>
            <person name="Jarju S."/>
            <person name="Secka A."/>
            <person name="Antonio M."/>
            <person name="Oren A."/>
            <person name="Chaudhuri R.R."/>
            <person name="La Ragione R."/>
            <person name="Hildebrand F."/>
            <person name="Pallen M.J."/>
        </authorList>
    </citation>
    <scope>NUCLEOTIDE SEQUENCE</scope>
    <source>
        <strain evidence="14">17073</strain>
    </source>
</reference>
<evidence type="ECO:0000256" key="1">
    <source>
        <dbReference type="ARBA" id="ARBA00004429"/>
    </source>
</evidence>
<dbReference type="InterPro" id="IPR002585">
    <property type="entry name" value="Cyt-d_ubiquinol_oxidase_su_1"/>
</dbReference>